<organism evidence="1 2">
    <name type="scientific">Qipengyuania vulgaris</name>
    <dbReference type="NCBI Taxonomy" id="291985"/>
    <lineage>
        <taxon>Bacteria</taxon>
        <taxon>Pseudomonadati</taxon>
        <taxon>Pseudomonadota</taxon>
        <taxon>Alphaproteobacteria</taxon>
        <taxon>Sphingomonadales</taxon>
        <taxon>Erythrobacteraceae</taxon>
        <taxon>Qipengyuania</taxon>
    </lineage>
</organism>
<dbReference type="EMBL" id="WTYC01000009">
    <property type="protein sequence ID" value="MXO49307.1"/>
    <property type="molecule type" value="Genomic_DNA"/>
</dbReference>
<reference evidence="1 2" key="1">
    <citation type="submission" date="2019-12" db="EMBL/GenBank/DDBJ databases">
        <title>Genomic-based taxomic classification of the family Erythrobacteraceae.</title>
        <authorList>
            <person name="Xu L."/>
        </authorList>
    </citation>
    <scope>NUCLEOTIDE SEQUENCE [LARGE SCALE GENOMIC DNA]</scope>
    <source>
        <strain evidence="1 2">DSM 17792</strain>
    </source>
</reference>
<evidence type="ECO:0000313" key="2">
    <source>
        <dbReference type="Proteomes" id="UP000448199"/>
    </source>
</evidence>
<protein>
    <submittedName>
        <fullName evidence="1">Uncharacterized protein</fullName>
    </submittedName>
</protein>
<keyword evidence="2" id="KW-1185">Reference proteome</keyword>
<comment type="caution">
    <text evidence="1">The sequence shown here is derived from an EMBL/GenBank/DDBJ whole genome shotgun (WGS) entry which is preliminary data.</text>
</comment>
<accession>A0A844XVS6</accession>
<proteinExistence type="predicted"/>
<dbReference type="Proteomes" id="UP000448199">
    <property type="component" value="Unassembled WGS sequence"/>
</dbReference>
<sequence>MNVVPLPREAGRTGDVRNQDDCKALRKMGTREAANPLEAYVPGFGKIPQSLLGLKTRGVLSDKFLIF</sequence>
<dbReference type="RefSeq" id="WP_160728837.1">
    <property type="nucleotide sequence ID" value="NZ_WTYC01000009.1"/>
</dbReference>
<gene>
    <name evidence="1" type="ORF">GRI69_13695</name>
</gene>
<evidence type="ECO:0000313" key="1">
    <source>
        <dbReference type="EMBL" id="MXO49307.1"/>
    </source>
</evidence>
<dbReference type="AlphaFoldDB" id="A0A844XVS6"/>
<name>A0A844XVS6_9SPHN</name>